<dbReference type="SFLD" id="SFLDG01140">
    <property type="entry name" value="C2.B:_Phosphomannomutase_and_P"/>
    <property type="match status" value="1"/>
</dbReference>
<dbReference type="SFLD" id="SFLDS00003">
    <property type="entry name" value="Haloacid_Dehalogenase"/>
    <property type="match status" value="1"/>
</dbReference>
<dbReference type="KEGG" id="spai:FPZ24_07250"/>
<dbReference type="AlphaFoldDB" id="A0A5B8LG90"/>
<dbReference type="PANTHER" id="PTHR10000:SF8">
    <property type="entry name" value="HAD SUPERFAMILY HYDROLASE-LIKE, TYPE 3"/>
    <property type="match status" value="1"/>
</dbReference>
<dbReference type="NCBIfam" id="TIGR01484">
    <property type="entry name" value="HAD-SF-IIB"/>
    <property type="match status" value="1"/>
</dbReference>
<dbReference type="GO" id="GO:0016791">
    <property type="term" value="F:phosphatase activity"/>
    <property type="evidence" value="ECO:0007669"/>
    <property type="project" value="TreeGrafter"/>
</dbReference>
<accession>A0A5B8LG90</accession>
<organism evidence="1 2">
    <name type="scientific">Sphingomonas panacisoli</name>
    <dbReference type="NCBI Taxonomy" id="1813879"/>
    <lineage>
        <taxon>Bacteria</taxon>
        <taxon>Pseudomonadati</taxon>
        <taxon>Pseudomonadota</taxon>
        <taxon>Alphaproteobacteria</taxon>
        <taxon>Sphingomonadales</taxon>
        <taxon>Sphingomonadaceae</taxon>
        <taxon>Sphingomonas</taxon>
    </lineage>
</organism>
<reference evidence="1 2" key="1">
    <citation type="submission" date="2019-07" db="EMBL/GenBank/DDBJ databases">
        <title>Full genome sequence of Sphingomonas sp. 4R-6-7(HKS19).</title>
        <authorList>
            <person name="Im W.-T."/>
        </authorList>
    </citation>
    <scope>NUCLEOTIDE SEQUENCE [LARGE SCALE GENOMIC DNA]</scope>
    <source>
        <strain evidence="1 2">HKS19</strain>
    </source>
</reference>
<sequence length="269" mass="28483">MSIRLVVSDVDGTLVRKDKSLSPQVIAAVKRLREAGVPFTLISARPMSGMIPLIKPLGIDIPLAAVNGGIIFRPDGAVLSACHVERAVVEGVFAIIGDAPVDTWVFADQRWYATSDQGVHVEHERVASAQSPVLRDEFTDLYDRVDKLTIVSDDAALLKGLAEKAKAKFGSAATIAQSQTYYLDVTGITANKGDGVAALAKMLGIDMADVAVFGDMENDVPMFDRAGFSVVMGQAPDAVKAKADEVSSSNEEDGVAHAIDAFVLPKVTA</sequence>
<dbReference type="CDD" id="cd07516">
    <property type="entry name" value="HAD_Pase"/>
    <property type="match status" value="1"/>
</dbReference>
<dbReference type="NCBIfam" id="TIGR00099">
    <property type="entry name" value="Cof-subfamily"/>
    <property type="match status" value="1"/>
</dbReference>
<dbReference type="Gene3D" id="3.30.1240.10">
    <property type="match status" value="1"/>
</dbReference>
<evidence type="ECO:0000313" key="1">
    <source>
        <dbReference type="EMBL" id="QDZ07298.1"/>
    </source>
</evidence>
<name>A0A5B8LG90_9SPHN</name>
<dbReference type="OrthoDB" id="7847955at2"/>
<dbReference type="Gene3D" id="3.40.50.1000">
    <property type="entry name" value="HAD superfamily/HAD-like"/>
    <property type="match status" value="1"/>
</dbReference>
<dbReference type="GO" id="GO:0000287">
    <property type="term" value="F:magnesium ion binding"/>
    <property type="evidence" value="ECO:0007669"/>
    <property type="project" value="TreeGrafter"/>
</dbReference>
<dbReference type="Proteomes" id="UP000315673">
    <property type="component" value="Chromosome"/>
</dbReference>
<protein>
    <submittedName>
        <fullName evidence="1">HAD family hydrolase</fullName>
    </submittedName>
</protein>
<gene>
    <name evidence="1" type="ORF">FPZ24_07250</name>
</gene>
<evidence type="ECO:0000313" key="2">
    <source>
        <dbReference type="Proteomes" id="UP000315673"/>
    </source>
</evidence>
<proteinExistence type="predicted"/>
<dbReference type="Pfam" id="PF08282">
    <property type="entry name" value="Hydrolase_3"/>
    <property type="match status" value="1"/>
</dbReference>
<dbReference type="EMBL" id="CP042306">
    <property type="protein sequence ID" value="QDZ07298.1"/>
    <property type="molecule type" value="Genomic_DNA"/>
</dbReference>
<dbReference type="InterPro" id="IPR006379">
    <property type="entry name" value="HAD-SF_hydro_IIB"/>
</dbReference>
<dbReference type="InterPro" id="IPR023214">
    <property type="entry name" value="HAD_sf"/>
</dbReference>
<keyword evidence="1" id="KW-0378">Hydrolase</keyword>
<dbReference type="InterPro" id="IPR036412">
    <property type="entry name" value="HAD-like_sf"/>
</dbReference>
<dbReference type="InterPro" id="IPR000150">
    <property type="entry name" value="Cof"/>
</dbReference>
<dbReference type="PANTHER" id="PTHR10000">
    <property type="entry name" value="PHOSPHOSERINE PHOSPHATASE"/>
    <property type="match status" value="1"/>
</dbReference>
<dbReference type="RefSeq" id="WP_146570596.1">
    <property type="nucleotide sequence ID" value="NZ_CP042306.1"/>
</dbReference>
<dbReference type="GO" id="GO:0005829">
    <property type="term" value="C:cytosol"/>
    <property type="evidence" value="ECO:0007669"/>
    <property type="project" value="TreeGrafter"/>
</dbReference>
<dbReference type="SUPFAM" id="SSF56784">
    <property type="entry name" value="HAD-like"/>
    <property type="match status" value="1"/>
</dbReference>
<keyword evidence="2" id="KW-1185">Reference proteome</keyword>